<protein>
    <submittedName>
        <fullName evidence="4">Short-chain alcohol dehydrogenase</fullName>
        <ecNumber evidence="4">1.3.1.33</ecNumber>
    </submittedName>
</protein>
<name>A0AA38XZ52_9EURO</name>
<comment type="similarity">
    <text evidence="1">Belongs to the short-chain dehydrogenases/reductases (SDR) family.</text>
</comment>
<dbReference type="Pfam" id="PF00106">
    <property type="entry name" value="adh_short"/>
    <property type="match status" value="1"/>
</dbReference>
<comment type="caution">
    <text evidence="4">The sequence shown here is derived from an EMBL/GenBank/DDBJ whole genome shotgun (WGS) entry which is preliminary data.</text>
</comment>
<dbReference type="GO" id="GO:0016630">
    <property type="term" value="F:protochlorophyllide reductase activity"/>
    <property type="evidence" value="ECO:0007669"/>
    <property type="project" value="UniProtKB-EC"/>
</dbReference>
<sequence>MFHTLGAFWNQSFFLPQPTLTEKNLPDQTGKVFIITGANTGIGYHVAAILYSLNAKVYVGARSESKATEAIASIKKLHPSSKGALEYLHLNLSDLTTIKGTAEEFMRRESKLHWLDNNAGVMIPPAGSKGAQGMDLQFQTNILGPFLLTKLLLPVLKRTAESEPTGTVRVSWAGSLAVDLGSPKGGMAWKSASDGVSTLDDSHGIRTNYGISKAANYFLGNEFAKRFGERDGVMHNVSTLFQDTRNRLMTLMNKQSYNPGNLKSDLQRHTSGLVRRLIDLMLYPAVFGAYTELYAGLSQELTMKGDQGLFIAPWGRRASVRKDLEDEVVKEDGQAAKLFEWCDRVTKEYA</sequence>
<dbReference type="Gene3D" id="3.40.50.720">
    <property type="entry name" value="NAD(P)-binding Rossmann-like Domain"/>
    <property type="match status" value="1"/>
</dbReference>
<keyword evidence="3 4" id="KW-0560">Oxidoreductase</keyword>
<dbReference type="EC" id="1.3.1.33" evidence="4"/>
<dbReference type="Proteomes" id="UP001172681">
    <property type="component" value="Unassembled WGS sequence"/>
</dbReference>
<gene>
    <name evidence="4" type="primary">RDH1_2</name>
    <name evidence="4" type="ORF">H2204_009047</name>
</gene>
<keyword evidence="2" id="KW-0521">NADP</keyword>
<dbReference type="SUPFAM" id="SSF51735">
    <property type="entry name" value="NAD(P)-binding Rossmann-fold domains"/>
    <property type="match status" value="1"/>
</dbReference>
<dbReference type="PANTHER" id="PTHR24320">
    <property type="entry name" value="RETINOL DEHYDROGENASE"/>
    <property type="match status" value="1"/>
</dbReference>
<accession>A0AA38XZ52</accession>
<dbReference type="InterPro" id="IPR036291">
    <property type="entry name" value="NAD(P)-bd_dom_sf"/>
</dbReference>
<dbReference type="EMBL" id="JAPDRN010000069">
    <property type="protein sequence ID" value="KAJ9629107.1"/>
    <property type="molecule type" value="Genomic_DNA"/>
</dbReference>
<evidence type="ECO:0000256" key="2">
    <source>
        <dbReference type="ARBA" id="ARBA00022857"/>
    </source>
</evidence>
<organism evidence="4 5">
    <name type="scientific">Knufia peltigerae</name>
    <dbReference type="NCBI Taxonomy" id="1002370"/>
    <lineage>
        <taxon>Eukaryota</taxon>
        <taxon>Fungi</taxon>
        <taxon>Dikarya</taxon>
        <taxon>Ascomycota</taxon>
        <taxon>Pezizomycotina</taxon>
        <taxon>Eurotiomycetes</taxon>
        <taxon>Chaetothyriomycetidae</taxon>
        <taxon>Chaetothyriales</taxon>
        <taxon>Trichomeriaceae</taxon>
        <taxon>Knufia</taxon>
    </lineage>
</organism>
<dbReference type="AlphaFoldDB" id="A0AA38XZ52"/>
<evidence type="ECO:0000313" key="5">
    <source>
        <dbReference type="Proteomes" id="UP001172681"/>
    </source>
</evidence>
<dbReference type="PANTHER" id="PTHR24320:SF236">
    <property type="entry name" value="SHORT-CHAIN DEHYDROGENASE-RELATED"/>
    <property type="match status" value="1"/>
</dbReference>
<reference evidence="4" key="1">
    <citation type="submission" date="2022-10" db="EMBL/GenBank/DDBJ databases">
        <title>Culturing micro-colonial fungi from biological soil crusts in the Mojave desert and describing Neophaeococcomyces mojavensis, and introducing the new genera and species Taxawa tesnikishii.</title>
        <authorList>
            <person name="Kurbessoian T."/>
            <person name="Stajich J.E."/>
        </authorList>
    </citation>
    <scope>NUCLEOTIDE SEQUENCE</scope>
    <source>
        <strain evidence="4">TK_35</strain>
    </source>
</reference>
<evidence type="ECO:0000313" key="4">
    <source>
        <dbReference type="EMBL" id="KAJ9629107.1"/>
    </source>
</evidence>
<evidence type="ECO:0000256" key="1">
    <source>
        <dbReference type="ARBA" id="ARBA00006484"/>
    </source>
</evidence>
<dbReference type="PRINTS" id="PR00081">
    <property type="entry name" value="GDHRDH"/>
</dbReference>
<evidence type="ECO:0000256" key="3">
    <source>
        <dbReference type="ARBA" id="ARBA00023002"/>
    </source>
</evidence>
<dbReference type="InterPro" id="IPR002347">
    <property type="entry name" value="SDR_fam"/>
</dbReference>
<keyword evidence="5" id="KW-1185">Reference proteome</keyword>
<proteinExistence type="inferred from homology"/>